<dbReference type="PANTHER" id="PTHR42886">
    <property type="entry name" value="RE40534P-RELATED"/>
    <property type="match status" value="1"/>
</dbReference>
<keyword evidence="2" id="KW-0812">Transmembrane</keyword>
<dbReference type="Proteomes" id="UP000199184">
    <property type="component" value="Unassembled WGS sequence"/>
</dbReference>
<evidence type="ECO:0000313" key="4">
    <source>
        <dbReference type="EMBL" id="SCB41439.1"/>
    </source>
</evidence>
<feature type="region of interest" description="Disordered" evidence="1">
    <location>
        <begin position="86"/>
        <end position="119"/>
    </location>
</feature>
<protein>
    <submittedName>
        <fullName evidence="4">Lysophospholipase, alpha-beta hydrolase superfamily</fullName>
    </submittedName>
</protein>
<dbReference type="PANTHER" id="PTHR42886:SF29">
    <property type="entry name" value="PUMMELIG, ISOFORM A"/>
    <property type="match status" value="1"/>
</dbReference>
<dbReference type="RefSeq" id="WP_091958705.1">
    <property type="nucleotide sequence ID" value="NZ_FMAI01000008.1"/>
</dbReference>
<keyword evidence="4" id="KW-0378">Hydrolase</keyword>
<feature type="transmembrane region" description="Helical" evidence="2">
    <location>
        <begin position="12"/>
        <end position="32"/>
    </location>
</feature>
<dbReference type="EMBL" id="FMAI01000008">
    <property type="protein sequence ID" value="SCB41439.1"/>
    <property type="molecule type" value="Genomic_DNA"/>
</dbReference>
<dbReference type="Gene3D" id="3.40.50.1820">
    <property type="entry name" value="alpha/beta hydrolase"/>
    <property type="match status" value="1"/>
</dbReference>
<keyword evidence="2" id="KW-1133">Transmembrane helix</keyword>
<feature type="domain" description="Serine aminopeptidase S33" evidence="3">
    <location>
        <begin position="119"/>
        <end position="344"/>
    </location>
</feature>
<evidence type="ECO:0000259" key="3">
    <source>
        <dbReference type="Pfam" id="PF12146"/>
    </source>
</evidence>
<feature type="compositionally biased region" description="Basic and acidic residues" evidence="1">
    <location>
        <begin position="86"/>
        <end position="100"/>
    </location>
</feature>
<keyword evidence="5" id="KW-1185">Reference proteome</keyword>
<dbReference type="InterPro" id="IPR029058">
    <property type="entry name" value="AB_hydrolase_fold"/>
</dbReference>
<accession>A0A1C3WN96</accession>
<proteinExistence type="predicted"/>
<keyword evidence="2" id="KW-0472">Membrane</keyword>
<reference evidence="5" key="1">
    <citation type="submission" date="2016-08" db="EMBL/GenBank/DDBJ databases">
        <authorList>
            <person name="Varghese N."/>
            <person name="Submissions Spin"/>
        </authorList>
    </citation>
    <scope>NUCLEOTIDE SEQUENCE [LARGE SCALE GENOMIC DNA]</scope>
    <source>
        <strain evidence="5">ERR11</strain>
    </source>
</reference>
<dbReference type="SUPFAM" id="SSF53474">
    <property type="entry name" value="alpha/beta-Hydrolases"/>
    <property type="match status" value="1"/>
</dbReference>
<organism evidence="4 5">
    <name type="scientific">Bradyrhizobium shewense</name>
    <dbReference type="NCBI Taxonomy" id="1761772"/>
    <lineage>
        <taxon>Bacteria</taxon>
        <taxon>Pseudomonadati</taxon>
        <taxon>Pseudomonadota</taxon>
        <taxon>Alphaproteobacteria</taxon>
        <taxon>Hyphomicrobiales</taxon>
        <taxon>Nitrobacteraceae</taxon>
        <taxon>Bradyrhizobium</taxon>
    </lineage>
</organism>
<evidence type="ECO:0000256" key="1">
    <source>
        <dbReference type="SAM" id="MobiDB-lite"/>
    </source>
</evidence>
<dbReference type="Pfam" id="PF12146">
    <property type="entry name" value="Hydrolase_4"/>
    <property type="match status" value="1"/>
</dbReference>
<evidence type="ECO:0000256" key="2">
    <source>
        <dbReference type="SAM" id="Phobius"/>
    </source>
</evidence>
<gene>
    <name evidence="4" type="ORF">GA0061098_1008294</name>
</gene>
<dbReference type="InterPro" id="IPR022742">
    <property type="entry name" value="Hydrolase_4"/>
</dbReference>
<name>A0A1C3WN96_9BRAD</name>
<dbReference type="GO" id="GO:0016787">
    <property type="term" value="F:hydrolase activity"/>
    <property type="evidence" value="ECO:0007669"/>
    <property type="project" value="UniProtKB-KW"/>
</dbReference>
<evidence type="ECO:0000313" key="5">
    <source>
        <dbReference type="Proteomes" id="UP000199184"/>
    </source>
</evidence>
<dbReference type="AlphaFoldDB" id="A0A1C3WN96"/>
<sequence>MAIRLLRGVLSGLKWALCAVGGVALILTAMIATPLERPPEMRSVSDSTKGIDWSTLPALERFQARDGTWIGYRHYAAKAFSSEVEAGSREENASKQESGARSHRNGNGSGGPAAGRGAIFIHGSSGSSGTVNHALTHAIAARGVETWALDIRGHGGSGTRGDIGYVGQLEDDLVDFVAHLRKTAPDLPLTLIGHSAGAGFSLRVAATPIMQDMFVRTVLLAPYLGYDAPTNRPSNGGWVSADIPRFLGLTALRKLGIDCCAQLPVLAFAVPASSAKYLTSTYSDRLMRNFATRGYRVDLPATTRPITIFGGAEDEMMISDKYAQAVQAVKPSVDVKVIDGINHMGIVTHPKAVSVIAEDVATRGAGQS</sequence>